<dbReference type="Pfam" id="PF00082">
    <property type="entry name" value="Peptidase_S8"/>
    <property type="match status" value="1"/>
</dbReference>
<evidence type="ECO:0000256" key="6">
    <source>
        <dbReference type="SAM" id="MobiDB-lite"/>
    </source>
</evidence>
<comment type="similarity">
    <text evidence="1 5">Belongs to the peptidase S8 family.</text>
</comment>
<evidence type="ECO:0000256" key="4">
    <source>
        <dbReference type="ARBA" id="ARBA00022825"/>
    </source>
</evidence>
<gene>
    <name evidence="8" type="ORF">BGE01nite_24670</name>
</gene>
<keyword evidence="2" id="KW-0645">Protease</keyword>
<protein>
    <recommendedName>
        <fullName evidence="7">Fibronectin type-III domain-containing protein</fullName>
    </recommendedName>
</protein>
<dbReference type="InterPro" id="IPR013783">
    <property type="entry name" value="Ig-like_fold"/>
</dbReference>
<dbReference type="SUPFAM" id="SSF141072">
    <property type="entry name" value="CalX-like"/>
    <property type="match status" value="1"/>
</dbReference>
<evidence type="ECO:0000256" key="3">
    <source>
        <dbReference type="ARBA" id="ARBA00022801"/>
    </source>
</evidence>
<reference evidence="8 9" key="1">
    <citation type="submission" date="2019-07" db="EMBL/GenBank/DDBJ databases">
        <title>Whole genome shotgun sequence of Brevifollis gellanilyticus NBRC 108608.</title>
        <authorList>
            <person name="Hosoyama A."/>
            <person name="Uohara A."/>
            <person name="Ohji S."/>
            <person name="Ichikawa N."/>
        </authorList>
    </citation>
    <scope>NUCLEOTIDE SEQUENCE [LARGE SCALE GENOMIC DNA]</scope>
    <source>
        <strain evidence="8 9">NBRC 108608</strain>
    </source>
</reference>
<comment type="caution">
    <text evidence="5">Lacks conserved residue(s) required for the propagation of feature annotation.</text>
</comment>
<dbReference type="InterPro" id="IPR003961">
    <property type="entry name" value="FN3_dom"/>
</dbReference>
<feature type="region of interest" description="Disordered" evidence="6">
    <location>
        <begin position="774"/>
        <end position="803"/>
    </location>
</feature>
<dbReference type="InterPro" id="IPR038081">
    <property type="entry name" value="CalX-like_sf"/>
</dbReference>
<keyword evidence="3" id="KW-0378">Hydrolase</keyword>
<dbReference type="InterPro" id="IPR036116">
    <property type="entry name" value="FN3_sf"/>
</dbReference>
<dbReference type="InterPro" id="IPR050131">
    <property type="entry name" value="Peptidase_S8_subtilisin-like"/>
</dbReference>
<evidence type="ECO:0000313" key="9">
    <source>
        <dbReference type="Proteomes" id="UP000321577"/>
    </source>
</evidence>
<dbReference type="Gene3D" id="2.60.40.10">
    <property type="entry name" value="Immunoglobulins"/>
    <property type="match status" value="1"/>
</dbReference>
<dbReference type="PANTHER" id="PTHR43806">
    <property type="entry name" value="PEPTIDASE S8"/>
    <property type="match status" value="1"/>
</dbReference>
<evidence type="ECO:0000259" key="7">
    <source>
        <dbReference type="PROSITE" id="PS50853"/>
    </source>
</evidence>
<feature type="domain" description="Fibronectin type-III" evidence="7">
    <location>
        <begin position="1153"/>
        <end position="1248"/>
    </location>
</feature>
<name>A0A512M8W7_9BACT</name>
<proteinExistence type="inferred from homology"/>
<dbReference type="InterPro" id="IPR036852">
    <property type="entry name" value="Peptidase_S8/S53_dom_sf"/>
</dbReference>
<dbReference type="Proteomes" id="UP000321577">
    <property type="component" value="Unassembled WGS sequence"/>
</dbReference>
<sequence>MLGLKFLDSSGNGFESDGAEAISYATDLGVTMTSNSYTGTTYTQAMKDAIDEAHEQGILFVAASGNNSLDVDQYPAYPAAYDSVNILSVTATTRTDGLASFSNFGATKVDLAAPGNEIYSTLPGGTYGSKDGTSMAAPYVTGACALLKSYKPALTHLQLRELVMNTVNPLASLTGKCVTGGRLNVYNAMLASNDILVTPTNHLSAAGPVGGPFTPAAQILTLTNNSNVPRPWTLGSNRTWVTLSATSGTLAAGANAQVTVTLNSSANLLLAATHVATLTLTSTSSNRVQTRMQYLEVNAPPVFSTNLDTDPGWIRGGEWAHGTPTGQGGQSFGNPDPTSGATGTKVFGINLNGDYAVASSNPQYLFAGPFSISGKHGAKLRYQRWLNADFQPWVVTSVEVSTNGSTWNVAWQNNISTPRDSAWTFVEHNLASLTDGQSQMWIRWKHEVTTSDAYPQSGWNIDDIELSAVPDKQLRLLVPATMTEGVAPGSSSVTVAPAPTSNLVITLTSDRPGEEVQFPTTVTILAGQTEVNFSTVLPINDTRIDGTQTVTLTASASTWPGSSATVRVNDNETTNMTLTLPASVTEGGAAISNQARVSLPAAAGVPITINLSSNDVTELVVPATVTIPQGQTQAFFTLTMPEDTLLDGPQSVTVTATVTGWPAANASTQVLDNESRQLSVALISPTLESVGTVPGGVVTVPGTLVSPLTVTLVSSDTTELQVPATLVMAAGTSSASFDLTMVDDALVDGDQTVIVTASAAGYSSGQLGMTVADDEQPAAPQNPSPAHLNSPTHPESDLAWSYHPATGGVPQSYEVLFGTEVVPVELIGTVTSPALVLPRLEPGVTYYWKVISHLGAQTRSGPVWSFTVAPVGDLHHFTWSSVPEVAARGTSFVSRVTAHDVWDNELPNFTGQVSLSACAQPVPTTTGTGTYGWFYPLACHYHDARMQSIYTPAEVGAAGGLVSLALDVTKLPGQTLKDFTIRLKHTTRTYYPVTDRNWESSGWTTVFSGNVSISTLGWNTITFVTPFDYNGTSNLMVDISFDNNDFSSDGTVRSTITTQDRTLALRSDSFYGDPLTWAGTSPPGSSHNTVPNLRFTRAVSALPMTPALSGTFSHGSWSGGVTVQTVATDAWLKAAHTSNPALGGLSSPLDIVAVNDVVLAAEPLYTGGTSNTITWNSLGAGYEYELQKASLSNFSDAVSTGFVTDTQRGYSGLTDGQIYHYRVRSRSAGLTGVWSEPQRSTQDATPPDLLLTPGSGGVVLMDHLTLQGSGTDPSGVSSVSVNGSGVSSANAFAAWTHNVSGLTNGVTSFTISASDNAVPPNTRSEQWSILHLADPESDTDGNGVGGLLQYAFHAPGMSGLSMLPQTGVQTDGSTGQRHLTLSYHRLISNPSGVQYHLETSSTLATWQPAGAEVEVLSVVPTGDGVTETVTVRLVPAMTGGGAKFLRLRVEVP</sequence>
<evidence type="ECO:0000313" key="8">
    <source>
        <dbReference type="EMBL" id="GEP43176.1"/>
    </source>
</evidence>
<accession>A0A512M8W7</accession>
<dbReference type="PROSITE" id="PS00138">
    <property type="entry name" value="SUBTILASE_SER"/>
    <property type="match status" value="1"/>
</dbReference>
<evidence type="ECO:0000256" key="1">
    <source>
        <dbReference type="ARBA" id="ARBA00011073"/>
    </source>
</evidence>
<keyword evidence="9" id="KW-1185">Reference proteome</keyword>
<dbReference type="InterPro" id="IPR023828">
    <property type="entry name" value="Peptidase_S8_Ser-AS"/>
</dbReference>
<dbReference type="EMBL" id="BKAG01000015">
    <property type="protein sequence ID" value="GEP43176.1"/>
    <property type="molecule type" value="Genomic_DNA"/>
</dbReference>
<dbReference type="GO" id="GO:0006508">
    <property type="term" value="P:proteolysis"/>
    <property type="evidence" value="ECO:0007669"/>
    <property type="project" value="UniProtKB-KW"/>
</dbReference>
<comment type="caution">
    <text evidence="8">The sequence shown here is derived from an EMBL/GenBank/DDBJ whole genome shotgun (WGS) entry which is preliminary data.</text>
</comment>
<dbReference type="PROSITE" id="PS51892">
    <property type="entry name" value="SUBTILASE"/>
    <property type="match status" value="1"/>
</dbReference>
<evidence type="ECO:0000256" key="2">
    <source>
        <dbReference type="ARBA" id="ARBA00022670"/>
    </source>
</evidence>
<evidence type="ECO:0000256" key="5">
    <source>
        <dbReference type="PROSITE-ProRule" id="PRU01240"/>
    </source>
</evidence>
<organism evidence="8 9">
    <name type="scientific">Brevifollis gellanilyticus</name>
    <dbReference type="NCBI Taxonomy" id="748831"/>
    <lineage>
        <taxon>Bacteria</taxon>
        <taxon>Pseudomonadati</taxon>
        <taxon>Verrucomicrobiota</taxon>
        <taxon>Verrucomicrobiia</taxon>
        <taxon>Verrucomicrobiales</taxon>
        <taxon>Verrucomicrobiaceae</taxon>
    </lineage>
</organism>
<dbReference type="SUPFAM" id="SSF52743">
    <property type="entry name" value="Subtilisin-like"/>
    <property type="match status" value="1"/>
</dbReference>
<dbReference type="InterPro" id="IPR000209">
    <property type="entry name" value="Peptidase_S8/S53_dom"/>
</dbReference>
<keyword evidence="4" id="KW-0720">Serine protease</keyword>
<dbReference type="PROSITE" id="PS50853">
    <property type="entry name" value="FN3"/>
    <property type="match status" value="2"/>
</dbReference>
<feature type="domain" description="Fibronectin type-III" evidence="7">
    <location>
        <begin position="779"/>
        <end position="871"/>
    </location>
</feature>
<dbReference type="PANTHER" id="PTHR43806:SF11">
    <property type="entry name" value="CEREVISIN-RELATED"/>
    <property type="match status" value="1"/>
</dbReference>
<dbReference type="GO" id="GO:0004252">
    <property type="term" value="F:serine-type endopeptidase activity"/>
    <property type="evidence" value="ECO:0007669"/>
    <property type="project" value="InterPro"/>
</dbReference>
<dbReference type="SUPFAM" id="SSF49265">
    <property type="entry name" value="Fibronectin type III"/>
    <property type="match status" value="2"/>
</dbReference>
<dbReference type="Gene3D" id="3.40.50.200">
    <property type="entry name" value="Peptidase S8/S53 domain"/>
    <property type="match status" value="1"/>
</dbReference>